<dbReference type="InterPro" id="IPR023614">
    <property type="entry name" value="Porin_dom_sf"/>
</dbReference>
<sequence>MRKLKVIFKKFLLSLGMCTSLVLTPHYSFSSDSSVDTLIKVLVKKGILTEDEAKEIKKEVEAETKKQKEEVITATVEKIKKDISSFLPSPLRGLSVGTLTYIDYSNGYLPNRNQDKKGFSYFSLTRGYINIKKDITPWLSFRITPDIKAGNVDTNDLRLKYAYALFQFPNLGFLTDIISEFGLGHFPWLDFEETINPYRMQGYMPREFVGTFNSADRGFSIAGNLGGNLEESYVKKLTYHYPTWKNYIGKHGSWWLSYMNGVGYENAETNIGKAIEGRLTLRPFPYSTKGLLPLAGLQFSYFFISGTGGLKADNNYFRSSKYPRYDVHLGMLSYQHPWFVITLQYSQAYGNHKGTWVVTPWDNRNERKVLKNELWSVFADVVLPVFNEKLHLFVRYDWIDPNSNVDRFCGDSACSTLIPKTDDTGKHYMIGFAYYLHENNILMLNFEWMNYDKYYRLGTTDQFHKMGVYDPSGKDHLKDTFRVQTVLQISF</sequence>
<dbReference type="Proteomes" id="UP000235460">
    <property type="component" value="Unassembled WGS sequence"/>
</dbReference>
<dbReference type="Gene3D" id="2.40.160.10">
    <property type="entry name" value="Porin"/>
    <property type="match status" value="1"/>
</dbReference>
<organism evidence="1 2">
    <name type="scientific">Thermodesulfobacterium geofontis</name>
    <dbReference type="NCBI Taxonomy" id="1295609"/>
    <lineage>
        <taxon>Bacteria</taxon>
        <taxon>Pseudomonadati</taxon>
        <taxon>Thermodesulfobacteriota</taxon>
        <taxon>Thermodesulfobacteria</taxon>
        <taxon>Thermodesulfobacteriales</taxon>
        <taxon>Thermodesulfobacteriaceae</taxon>
        <taxon>Thermodesulfobacterium</taxon>
    </lineage>
</organism>
<reference evidence="1 2" key="1">
    <citation type="submission" date="2018-01" db="EMBL/GenBank/DDBJ databases">
        <title>Metagenomic assembled genomes from two thermal pools in the Uzon Caldera, Kamchatka, Russia.</title>
        <authorList>
            <person name="Wilkins L."/>
            <person name="Ettinger C."/>
        </authorList>
    </citation>
    <scope>NUCLEOTIDE SEQUENCE [LARGE SCALE GENOMIC DNA]</scope>
    <source>
        <strain evidence="1">ZAV-08</strain>
    </source>
</reference>
<evidence type="ECO:0000313" key="1">
    <source>
        <dbReference type="EMBL" id="PMP66724.1"/>
    </source>
</evidence>
<dbReference type="AlphaFoldDB" id="A0A2N7PN25"/>
<gene>
    <name evidence="1" type="ORF">C0190_04740</name>
</gene>
<dbReference type="EMBL" id="PNIK01000067">
    <property type="protein sequence ID" value="PMP66724.1"/>
    <property type="molecule type" value="Genomic_DNA"/>
</dbReference>
<name>A0A2N7PN25_9BACT</name>
<comment type="caution">
    <text evidence="1">The sequence shown here is derived from an EMBL/GenBank/DDBJ whole genome shotgun (WGS) entry which is preliminary data.</text>
</comment>
<dbReference type="SUPFAM" id="SSF56935">
    <property type="entry name" value="Porins"/>
    <property type="match status" value="1"/>
</dbReference>
<proteinExistence type="predicted"/>
<accession>A0A2N7PN25</accession>
<evidence type="ECO:0008006" key="3">
    <source>
        <dbReference type="Google" id="ProtNLM"/>
    </source>
</evidence>
<evidence type="ECO:0000313" key="2">
    <source>
        <dbReference type="Proteomes" id="UP000235460"/>
    </source>
</evidence>
<protein>
    <recommendedName>
        <fullName evidence="3">DUF3373 domain-containing protein</fullName>
    </recommendedName>
</protein>